<protein>
    <submittedName>
        <fullName evidence="1">Uncharacterized protein</fullName>
    </submittedName>
</protein>
<name>A0A0E9X2Y1_ANGAN</name>
<reference evidence="1" key="2">
    <citation type="journal article" date="2015" name="Fish Shellfish Immunol.">
        <title>Early steps in the European eel (Anguilla anguilla)-Vibrio vulnificus interaction in the gills: Role of the RtxA13 toxin.</title>
        <authorList>
            <person name="Callol A."/>
            <person name="Pajuelo D."/>
            <person name="Ebbesson L."/>
            <person name="Teles M."/>
            <person name="MacKenzie S."/>
            <person name="Amaro C."/>
        </authorList>
    </citation>
    <scope>NUCLEOTIDE SEQUENCE</scope>
</reference>
<dbReference type="EMBL" id="GBXM01011480">
    <property type="protein sequence ID" value="JAH97097.1"/>
    <property type="molecule type" value="Transcribed_RNA"/>
</dbReference>
<accession>A0A0E9X2Y1</accession>
<organism evidence="1">
    <name type="scientific">Anguilla anguilla</name>
    <name type="common">European freshwater eel</name>
    <name type="synonym">Muraena anguilla</name>
    <dbReference type="NCBI Taxonomy" id="7936"/>
    <lineage>
        <taxon>Eukaryota</taxon>
        <taxon>Metazoa</taxon>
        <taxon>Chordata</taxon>
        <taxon>Craniata</taxon>
        <taxon>Vertebrata</taxon>
        <taxon>Euteleostomi</taxon>
        <taxon>Actinopterygii</taxon>
        <taxon>Neopterygii</taxon>
        <taxon>Teleostei</taxon>
        <taxon>Anguilliformes</taxon>
        <taxon>Anguillidae</taxon>
        <taxon>Anguilla</taxon>
    </lineage>
</organism>
<dbReference type="AlphaFoldDB" id="A0A0E9X2Y1"/>
<reference evidence="1" key="1">
    <citation type="submission" date="2014-11" db="EMBL/GenBank/DDBJ databases">
        <authorList>
            <person name="Amaro Gonzalez C."/>
        </authorList>
    </citation>
    <scope>NUCLEOTIDE SEQUENCE</scope>
</reference>
<evidence type="ECO:0000313" key="1">
    <source>
        <dbReference type="EMBL" id="JAH97097.1"/>
    </source>
</evidence>
<proteinExistence type="predicted"/>
<sequence>MRTKNRKLWISTLQMHLTNGALYKSHTRTNGVVDFWGGSLDSFDQIHEHARTTHALTHSFQINRLET</sequence>